<accession>A0A3B1DJ42</accession>
<name>A0A3B1DJ42_9ZZZZ</name>
<feature type="domain" description="Ribosomal RNA small subunit methyltransferase E methyltransferase" evidence="11">
    <location>
        <begin position="66"/>
        <end position="220"/>
    </location>
</feature>
<evidence type="ECO:0000256" key="7">
    <source>
        <dbReference type="ARBA" id="ARBA00022679"/>
    </source>
</evidence>
<dbReference type="InterPro" id="IPR015947">
    <property type="entry name" value="PUA-like_sf"/>
</dbReference>
<dbReference type="PIRSF" id="PIRSF015601">
    <property type="entry name" value="MTase_slr0722"/>
    <property type="match status" value="1"/>
</dbReference>
<dbReference type="PANTHER" id="PTHR30027:SF3">
    <property type="entry name" value="16S RRNA (URACIL(1498)-N(3))-METHYLTRANSFERASE"/>
    <property type="match status" value="1"/>
</dbReference>
<protein>
    <recommendedName>
        <fullName evidence="3">16S rRNA (uracil(1498)-N(3))-methyltransferase</fullName>
        <ecNumber evidence="3">2.1.1.193</ecNumber>
    </recommendedName>
</protein>
<dbReference type="CDD" id="cd18084">
    <property type="entry name" value="RsmE-like"/>
    <property type="match status" value="1"/>
</dbReference>
<gene>
    <name evidence="13" type="ORF">MNBD_PLANCTO03-2455</name>
</gene>
<evidence type="ECO:0000256" key="5">
    <source>
        <dbReference type="ARBA" id="ARBA00022552"/>
    </source>
</evidence>
<evidence type="ECO:0000256" key="3">
    <source>
        <dbReference type="ARBA" id="ARBA00012328"/>
    </source>
</evidence>
<dbReference type="SUPFAM" id="SSF75217">
    <property type="entry name" value="alpha/beta knot"/>
    <property type="match status" value="1"/>
</dbReference>
<reference evidence="13" key="1">
    <citation type="submission" date="2018-06" db="EMBL/GenBank/DDBJ databases">
        <authorList>
            <person name="Zhirakovskaya E."/>
        </authorList>
    </citation>
    <scope>NUCLEOTIDE SEQUENCE</scope>
</reference>
<dbReference type="GO" id="GO:0070042">
    <property type="term" value="F:rRNA (uridine-N3-)-methyltransferase activity"/>
    <property type="evidence" value="ECO:0007669"/>
    <property type="project" value="TreeGrafter"/>
</dbReference>
<dbReference type="Pfam" id="PF20260">
    <property type="entry name" value="PUA_4"/>
    <property type="match status" value="1"/>
</dbReference>
<evidence type="ECO:0000259" key="11">
    <source>
        <dbReference type="Pfam" id="PF04452"/>
    </source>
</evidence>
<feature type="non-terminal residue" evidence="13">
    <location>
        <position position="1"/>
    </location>
</feature>
<comment type="function">
    <text evidence="9">Specifically methylates the N3 position of the uracil ring of uridine 1498 (m3U1498) in 16S rRNA. Acts on the fully assembled 30S ribosomal subunit.</text>
</comment>
<keyword evidence="7 13" id="KW-0808">Transferase</keyword>
<dbReference type="EMBL" id="UOGK01000173">
    <property type="protein sequence ID" value="VAX38941.1"/>
    <property type="molecule type" value="Genomic_DNA"/>
</dbReference>
<evidence type="ECO:0000313" key="13">
    <source>
        <dbReference type="EMBL" id="VAX38941.1"/>
    </source>
</evidence>
<dbReference type="InterPro" id="IPR029028">
    <property type="entry name" value="Alpha/beta_knot_MTases"/>
</dbReference>
<dbReference type="Gene3D" id="3.40.1280.10">
    <property type="match status" value="1"/>
</dbReference>
<dbReference type="GO" id="GO:0005737">
    <property type="term" value="C:cytoplasm"/>
    <property type="evidence" value="ECO:0007669"/>
    <property type="project" value="UniProtKB-SubCell"/>
</dbReference>
<evidence type="ECO:0000256" key="2">
    <source>
        <dbReference type="ARBA" id="ARBA00005528"/>
    </source>
</evidence>
<dbReference type="Pfam" id="PF04452">
    <property type="entry name" value="Methyltrans_RNA"/>
    <property type="match status" value="1"/>
</dbReference>
<dbReference type="SUPFAM" id="SSF88697">
    <property type="entry name" value="PUA domain-like"/>
    <property type="match status" value="1"/>
</dbReference>
<dbReference type="InterPro" id="IPR006700">
    <property type="entry name" value="RsmE"/>
</dbReference>
<proteinExistence type="inferred from homology"/>
<dbReference type="EC" id="2.1.1.193" evidence="3"/>
<evidence type="ECO:0000256" key="4">
    <source>
        <dbReference type="ARBA" id="ARBA00022490"/>
    </source>
</evidence>
<comment type="similarity">
    <text evidence="2">Belongs to the RNA methyltransferase RsmE family.</text>
</comment>
<feature type="domain" description="Ribosomal RNA small subunit methyltransferase E PUA-like" evidence="12">
    <location>
        <begin position="1"/>
        <end position="36"/>
    </location>
</feature>
<evidence type="ECO:0000256" key="9">
    <source>
        <dbReference type="ARBA" id="ARBA00025699"/>
    </source>
</evidence>
<dbReference type="PANTHER" id="PTHR30027">
    <property type="entry name" value="RIBOSOMAL RNA SMALL SUBUNIT METHYLTRANSFERASE E"/>
    <property type="match status" value="1"/>
</dbReference>
<organism evidence="13">
    <name type="scientific">hydrothermal vent metagenome</name>
    <dbReference type="NCBI Taxonomy" id="652676"/>
    <lineage>
        <taxon>unclassified sequences</taxon>
        <taxon>metagenomes</taxon>
        <taxon>ecological metagenomes</taxon>
    </lineage>
</organism>
<dbReference type="InterPro" id="IPR029026">
    <property type="entry name" value="tRNA_m1G_MTases_N"/>
</dbReference>
<comment type="catalytic activity">
    <reaction evidence="10">
        <text>uridine(1498) in 16S rRNA + S-adenosyl-L-methionine = N(3)-methyluridine(1498) in 16S rRNA + S-adenosyl-L-homocysteine + H(+)</text>
        <dbReference type="Rhea" id="RHEA:42920"/>
        <dbReference type="Rhea" id="RHEA-COMP:10283"/>
        <dbReference type="Rhea" id="RHEA-COMP:10284"/>
        <dbReference type="ChEBI" id="CHEBI:15378"/>
        <dbReference type="ChEBI" id="CHEBI:57856"/>
        <dbReference type="ChEBI" id="CHEBI:59789"/>
        <dbReference type="ChEBI" id="CHEBI:65315"/>
        <dbReference type="ChEBI" id="CHEBI:74502"/>
        <dbReference type="EC" id="2.1.1.193"/>
    </reaction>
</comment>
<keyword evidence="5" id="KW-0698">rRNA processing</keyword>
<evidence type="ECO:0000256" key="8">
    <source>
        <dbReference type="ARBA" id="ARBA00022691"/>
    </source>
</evidence>
<keyword evidence="4" id="KW-0963">Cytoplasm</keyword>
<dbReference type="AlphaFoldDB" id="A0A3B1DJ42"/>
<evidence type="ECO:0000256" key="6">
    <source>
        <dbReference type="ARBA" id="ARBA00022603"/>
    </source>
</evidence>
<evidence type="ECO:0000256" key="1">
    <source>
        <dbReference type="ARBA" id="ARBA00004496"/>
    </source>
</evidence>
<dbReference type="InterPro" id="IPR046886">
    <property type="entry name" value="RsmE_MTase_dom"/>
</dbReference>
<evidence type="ECO:0000259" key="12">
    <source>
        <dbReference type="Pfam" id="PF20260"/>
    </source>
</evidence>
<evidence type="ECO:0000256" key="10">
    <source>
        <dbReference type="ARBA" id="ARBA00047944"/>
    </source>
</evidence>
<comment type="subcellular location">
    <subcellularLocation>
        <location evidence="1">Cytoplasm</location>
    </subcellularLocation>
</comment>
<dbReference type="NCBIfam" id="TIGR00046">
    <property type="entry name" value="RsmE family RNA methyltransferase"/>
    <property type="match status" value="1"/>
</dbReference>
<sequence>GQEAHHALRVKRLGVGAEVEVLTGRGLRALGTIREILKNPARHSKPDWTIHLLIERVAEEPPIRPNLTVLASVPKGPRLESMIDQLSQVGAASWSPLVTSRTVVTPRTGKMGKAERVAAEAAKQCGRAWTMTIGTPVTLADALARAHTEGDSATRLVLADGSGEPFEADDAENITLLVGPEGGFAEPEVEAARKAGASVCRFGPLVLRVETAAVVAAGVILDRVLKP</sequence>
<keyword evidence="8" id="KW-0949">S-adenosyl-L-methionine</keyword>
<keyword evidence="6 13" id="KW-0489">Methyltransferase</keyword>
<dbReference type="GO" id="GO:0070475">
    <property type="term" value="P:rRNA base methylation"/>
    <property type="evidence" value="ECO:0007669"/>
    <property type="project" value="TreeGrafter"/>
</dbReference>
<dbReference type="InterPro" id="IPR046887">
    <property type="entry name" value="RsmE_PUA-like"/>
</dbReference>